<dbReference type="OrthoDB" id="25896at2759"/>
<dbReference type="InterPro" id="IPR005225">
    <property type="entry name" value="Small_GTP-bd"/>
</dbReference>
<dbReference type="SMART" id="SM00174">
    <property type="entry name" value="RHO"/>
    <property type="match status" value="1"/>
</dbReference>
<dbReference type="PRINTS" id="PR00449">
    <property type="entry name" value="RASTRNSFRMNG"/>
</dbReference>
<dbReference type="InterPro" id="IPR003578">
    <property type="entry name" value="Small_GTPase_Rho"/>
</dbReference>
<evidence type="ECO:0000256" key="1">
    <source>
        <dbReference type="ARBA" id="ARBA00022741"/>
    </source>
</evidence>
<protein>
    <submittedName>
        <fullName evidence="3">Uncharacterized protein</fullName>
    </submittedName>
</protein>
<dbReference type="CDD" id="cd00157">
    <property type="entry name" value="Rho"/>
    <property type="match status" value="1"/>
</dbReference>
<reference evidence="3" key="2">
    <citation type="submission" date="2020-11" db="EMBL/GenBank/DDBJ databases">
        <authorList>
            <person name="McCartney M.A."/>
            <person name="Auch B."/>
            <person name="Kono T."/>
            <person name="Mallez S."/>
            <person name="Becker A."/>
            <person name="Gohl D.M."/>
            <person name="Silverstein K.A.T."/>
            <person name="Koren S."/>
            <person name="Bechman K.B."/>
            <person name="Herman A."/>
            <person name="Abrahante J.E."/>
            <person name="Garbe J."/>
        </authorList>
    </citation>
    <scope>NUCLEOTIDE SEQUENCE</scope>
    <source>
        <strain evidence="3">Duluth1</strain>
        <tissue evidence="3">Whole animal</tissue>
    </source>
</reference>
<accession>A0A9D4QZ73</accession>
<evidence type="ECO:0000313" key="4">
    <source>
        <dbReference type="Proteomes" id="UP000828390"/>
    </source>
</evidence>
<dbReference type="NCBIfam" id="TIGR00231">
    <property type="entry name" value="small_GTP"/>
    <property type="match status" value="1"/>
</dbReference>
<keyword evidence="1" id="KW-0547">Nucleotide-binding</keyword>
<keyword evidence="4" id="KW-1185">Reference proteome</keyword>
<evidence type="ECO:0000256" key="2">
    <source>
        <dbReference type="ARBA" id="ARBA00023134"/>
    </source>
</evidence>
<dbReference type="PROSITE" id="PS51419">
    <property type="entry name" value="RAB"/>
    <property type="match status" value="1"/>
</dbReference>
<proteinExistence type="predicted"/>
<dbReference type="SMART" id="SM00175">
    <property type="entry name" value="RAB"/>
    <property type="match status" value="1"/>
</dbReference>
<gene>
    <name evidence="3" type="ORF">DPMN_090596</name>
</gene>
<dbReference type="InterPro" id="IPR001806">
    <property type="entry name" value="Small_GTPase"/>
</dbReference>
<dbReference type="PANTHER" id="PTHR24072">
    <property type="entry name" value="RHO FAMILY GTPASE"/>
    <property type="match status" value="1"/>
</dbReference>
<keyword evidence="2" id="KW-0342">GTP-binding</keyword>
<dbReference type="PROSITE" id="PS51421">
    <property type="entry name" value="RAS"/>
    <property type="match status" value="1"/>
</dbReference>
<dbReference type="InterPro" id="IPR027417">
    <property type="entry name" value="P-loop_NTPase"/>
</dbReference>
<dbReference type="Pfam" id="PF00071">
    <property type="entry name" value="Ras"/>
    <property type="match status" value="1"/>
</dbReference>
<comment type="caution">
    <text evidence="3">The sequence shown here is derived from an EMBL/GenBank/DDBJ whole genome shotgun (WGS) entry which is preliminary data.</text>
</comment>
<dbReference type="AlphaFoldDB" id="A0A9D4QZ73"/>
<dbReference type="PROSITE" id="PS51420">
    <property type="entry name" value="RHO"/>
    <property type="match status" value="1"/>
</dbReference>
<evidence type="ECO:0000313" key="3">
    <source>
        <dbReference type="EMBL" id="KAH3848237.1"/>
    </source>
</evidence>
<dbReference type="GO" id="GO:0007264">
    <property type="term" value="P:small GTPase-mediated signal transduction"/>
    <property type="evidence" value="ECO:0007669"/>
    <property type="project" value="InterPro"/>
</dbReference>
<dbReference type="EMBL" id="JAIWYP010000003">
    <property type="protein sequence ID" value="KAH3848237.1"/>
    <property type="molecule type" value="Genomic_DNA"/>
</dbReference>
<dbReference type="GO" id="GO:0003924">
    <property type="term" value="F:GTPase activity"/>
    <property type="evidence" value="ECO:0007669"/>
    <property type="project" value="InterPro"/>
</dbReference>
<dbReference type="Proteomes" id="UP000828390">
    <property type="component" value="Unassembled WGS sequence"/>
</dbReference>
<name>A0A9D4QZ73_DREPO</name>
<dbReference type="GO" id="GO:0005525">
    <property type="term" value="F:GTP binding"/>
    <property type="evidence" value="ECO:0007669"/>
    <property type="project" value="UniProtKB-KW"/>
</dbReference>
<sequence>MVVTIERQMNMIQCTLVGDGMVGKTCLSLAFARSSAPALGEYVATVFENYAGKSSVNGDDYTVSIFDSAGQHDYESLRRFTYEDSEVFVVCYSTVDRDSFESVRDFWLPEMKKNMNRKRPIILVATQTDLRNTMDYDCDVPVSITEGTELAREIGALTHVECSVNSPSSVKAVFAEVVQAALKYRKRKSNIVNKFLGR</sequence>
<reference evidence="3" key="1">
    <citation type="journal article" date="2019" name="bioRxiv">
        <title>The Genome of the Zebra Mussel, Dreissena polymorpha: A Resource for Invasive Species Research.</title>
        <authorList>
            <person name="McCartney M.A."/>
            <person name="Auch B."/>
            <person name="Kono T."/>
            <person name="Mallez S."/>
            <person name="Zhang Y."/>
            <person name="Obille A."/>
            <person name="Becker A."/>
            <person name="Abrahante J.E."/>
            <person name="Garbe J."/>
            <person name="Badalamenti J.P."/>
            <person name="Herman A."/>
            <person name="Mangelson H."/>
            <person name="Liachko I."/>
            <person name="Sullivan S."/>
            <person name="Sone E.D."/>
            <person name="Koren S."/>
            <person name="Silverstein K.A.T."/>
            <person name="Beckman K.B."/>
            <person name="Gohl D.M."/>
        </authorList>
    </citation>
    <scope>NUCLEOTIDE SEQUENCE</scope>
    <source>
        <strain evidence="3">Duluth1</strain>
        <tissue evidence="3">Whole animal</tissue>
    </source>
</reference>
<organism evidence="3 4">
    <name type="scientific">Dreissena polymorpha</name>
    <name type="common">Zebra mussel</name>
    <name type="synonym">Mytilus polymorpha</name>
    <dbReference type="NCBI Taxonomy" id="45954"/>
    <lineage>
        <taxon>Eukaryota</taxon>
        <taxon>Metazoa</taxon>
        <taxon>Spiralia</taxon>
        <taxon>Lophotrochozoa</taxon>
        <taxon>Mollusca</taxon>
        <taxon>Bivalvia</taxon>
        <taxon>Autobranchia</taxon>
        <taxon>Heteroconchia</taxon>
        <taxon>Euheterodonta</taxon>
        <taxon>Imparidentia</taxon>
        <taxon>Neoheterodontei</taxon>
        <taxon>Myida</taxon>
        <taxon>Dreissenoidea</taxon>
        <taxon>Dreissenidae</taxon>
        <taxon>Dreissena</taxon>
    </lineage>
</organism>
<dbReference type="SUPFAM" id="SSF52540">
    <property type="entry name" value="P-loop containing nucleoside triphosphate hydrolases"/>
    <property type="match status" value="1"/>
</dbReference>
<dbReference type="SMART" id="SM00173">
    <property type="entry name" value="RAS"/>
    <property type="match status" value="1"/>
</dbReference>
<dbReference type="Gene3D" id="3.40.50.300">
    <property type="entry name" value="P-loop containing nucleotide triphosphate hydrolases"/>
    <property type="match status" value="1"/>
</dbReference>